<keyword evidence="4" id="KW-1185">Reference proteome</keyword>
<proteinExistence type="predicted"/>
<feature type="domain" description="Glycosyltransferase subfamily 4-like N-terminal" evidence="2">
    <location>
        <begin position="26"/>
        <end position="172"/>
    </location>
</feature>
<dbReference type="PANTHER" id="PTHR12526">
    <property type="entry name" value="GLYCOSYLTRANSFERASE"/>
    <property type="match status" value="1"/>
</dbReference>
<dbReference type="InterPro" id="IPR028098">
    <property type="entry name" value="Glyco_trans_4-like_N"/>
</dbReference>
<dbReference type="EMBL" id="VRZA01000007">
    <property type="protein sequence ID" value="TXS90859.1"/>
    <property type="molecule type" value="Genomic_DNA"/>
</dbReference>
<dbReference type="Gene3D" id="3.40.50.2000">
    <property type="entry name" value="Glycogen Phosphorylase B"/>
    <property type="match status" value="2"/>
</dbReference>
<evidence type="ECO:0000259" key="1">
    <source>
        <dbReference type="Pfam" id="PF00534"/>
    </source>
</evidence>
<sequence>MRIANIIEEGKLGGPQVRMVRVSAAMSNHDTIVVMPSSNSEQFQELCDSLDVDYRIVPLTRITKEWRVALAYIFCFPIEIFRLAQLLRRENIELVHASGGSWQYKAILASWLMRIPSVWHLNDTSMPLWIRYVFRLFTGLPDAFIFASERSRQYYGKRLASKLSAVIPSAVNSRFFDPSMSFDGDKETLAALGDNPVIGTIANINPIKGLETLVRCVAELMPRHPEIKVVVIGSAHRNQLALKERLYQLADDLGVAETIEWVGSRQDVRPILARINIYICSSLAESSPVSVWEAMSMGKAIVSTDVGDVSRYIRHGENGYIVKIGDYKSMAYKVSQLLDRPELGAVFGCRARAVVEDNFSPQIIAEKTENLYELALLNANGNRKGRKL</sequence>
<dbReference type="InterPro" id="IPR001296">
    <property type="entry name" value="Glyco_trans_1"/>
</dbReference>
<evidence type="ECO:0000313" key="3">
    <source>
        <dbReference type="EMBL" id="TXS90859.1"/>
    </source>
</evidence>
<gene>
    <name evidence="3" type="ORF">FV139_17980</name>
</gene>
<dbReference type="CDD" id="cd03801">
    <property type="entry name" value="GT4_PimA-like"/>
    <property type="match status" value="1"/>
</dbReference>
<dbReference type="PANTHER" id="PTHR12526:SF637">
    <property type="entry name" value="GLYCOSYLTRANSFERASE EPSF-RELATED"/>
    <property type="match status" value="1"/>
</dbReference>
<dbReference type="GO" id="GO:0016757">
    <property type="term" value="F:glycosyltransferase activity"/>
    <property type="evidence" value="ECO:0007669"/>
    <property type="project" value="UniProtKB-ARBA"/>
</dbReference>
<organism evidence="3 4">
    <name type="scientific">Parahaliea maris</name>
    <dbReference type="NCBI Taxonomy" id="2716870"/>
    <lineage>
        <taxon>Bacteria</taxon>
        <taxon>Pseudomonadati</taxon>
        <taxon>Pseudomonadota</taxon>
        <taxon>Gammaproteobacteria</taxon>
        <taxon>Cellvibrionales</taxon>
        <taxon>Halieaceae</taxon>
        <taxon>Parahaliea</taxon>
    </lineage>
</organism>
<protein>
    <submittedName>
        <fullName evidence="3">Glycosyltransferase family 4 protein</fullName>
    </submittedName>
</protein>
<accession>A0A5C8ZSX4</accession>
<dbReference type="SUPFAM" id="SSF53756">
    <property type="entry name" value="UDP-Glycosyltransferase/glycogen phosphorylase"/>
    <property type="match status" value="1"/>
</dbReference>
<feature type="domain" description="Glycosyl transferase family 1" evidence="1">
    <location>
        <begin position="189"/>
        <end position="352"/>
    </location>
</feature>
<evidence type="ECO:0000259" key="2">
    <source>
        <dbReference type="Pfam" id="PF13439"/>
    </source>
</evidence>
<comment type="caution">
    <text evidence="3">The sequence shown here is derived from an EMBL/GenBank/DDBJ whole genome shotgun (WGS) entry which is preliminary data.</text>
</comment>
<reference evidence="3 4" key="1">
    <citation type="submission" date="2019-08" db="EMBL/GenBank/DDBJ databases">
        <title>Parahaliea maris sp. nov., isolated from the surface seawater.</title>
        <authorList>
            <person name="Liu Y."/>
        </authorList>
    </citation>
    <scope>NUCLEOTIDE SEQUENCE [LARGE SCALE GENOMIC DNA]</scope>
    <source>
        <strain evidence="3 4">HSLHS9</strain>
    </source>
</reference>
<dbReference type="Proteomes" id="UP000321039">
    <property type="component" value="Unassembled WGS sequence"/>
</dbReference>
<keyword evidence="3" id="KW-0808">Transferase</keyword>
<dbReference type="Pfam" id="PF13439">
    <property type="entry name" value="Glyco_transf_4"/>
    <property type="match status" value="1"/>
</dbReference>
<dbReference type="Pfam" id="PF00534">
    <property type="entry name" value="Glycos_transf_1"/>
    <property type="match status" value="1"/>
</dbReference>
<dbReference type="AlphaFoldDB" id="A0A5C8ZSX4"/>
<evidence type="ECO:0000313" key="4">
    <source>
        <dbReference type="Proteomes" id="UP000321039"/>
    </source>
</evidence>
<name>A0A5C8ZSX4_9GAMM</name>